<dbReference type="RefSeq" id="WP_283754790.1">
    <property type="nucleotide sequence ID" value="NZ_JAQOSP010000104.1"/>
</dbReference>
<gene>
    <name evidence="1" type="ORF">PMG71_16525</name>
</gene>
<keyword evidence="2" id="KW-1185">Reference proteome</keyword>
<dbReference type="Proteomes" id="UP001235303">
    <property type="component" value="Unassembled WGS sequence"/>
</dbReference>
<evidence type="ECO:0000313" key="2">
    <source>
        <dbReference type="Proteomes" id="UP001235303"/>
    </source>
</evidence>
<dbReference type="EMBL" id="JAQOSP010000104">
    <property type="protein sequence ID" value="MDJ1171036.1"/>
    <property type="molecule type" value="Genomic_DNA"/>
</dbReference>
<sequence>MAQTWTDTTYKLDGTEMTILTNHPRHDQVSLYVPGYSLGGNGFSIFFTPDHIELLETLLDQLKQMNGSSDRLPQAEPVALCRSSRAELAG</sequence>
<evidence type="ECO:0000313" key="1">
    <source>
        <dbReference type="EMBL" id="MDJ1171036.1"/>
    </source>
</evidence>
<proteinExistence type="predicted"/>
<accession>A0ABT7AXM8</accession>
<protein>
    <submittedName>
        <fullName evidence="1">Uncharacterized protein</fullName>
    </submittedName>
</protein>
<comment type="caution">
    <text evidence="1">The sequence shown here is derived from an EMBL/GenBank/DDBJ whole genome shotgun (WGS) entry which is preliminary data.</text>
</comment>
<name>A0ABT7AXM8_9CYAN</name>
<reference evidence="1 2" key="1">
    <citation type="submission" date="2023-01" db="EMBL/GenBank/DDBJ databases">
        <title>Novel diversity within Roseofilum (Cyanobacteria; Desertifilaceae) from marine benthic mats with descriptions of four novel species.</title>
        <authorList>
            <person name="Wang Y."/>
            <person name="Berthold D.E."/>
            <person name="Hu J."/>
            <person name="Lefler F.W."/>
            <person name="Laughinghouse H.D. IV."/>
        </authorList>
    </citation>
    <scope>NUCLEOTIDE SEQUENCE [LARGE SCALE GENOMIC DNA]</scope>
    <source>
        <strain evidence="1 2">BLCC-M154</strain>
    </source>
</reference>
<organism evidence="1 2">
    <name type="scientific">Roseofilum acuticapitatum BLCC-M154</name>
    <dbReference type="NCBI Taxonomy" id="3022444"/>
    <lineage>
        <taxon>Bacteria</taxon>
        <taxon>Bacillati</taxon>
        <taxon>Cyanobacteriota</taxon>
        <taxon>Cyanophyceae</taxon>
        <taxon>Desertifilales</taxon>
        <taxon>Desertifilaceae</taxon>
        <taxon>Roseofilum</taxon>
        <taxon>Roseofilum acuticapitatum</taxon>
    </lineage>
</organism>